<feature type="transmembrane region" description="Helical" evidence="12">
    <location>
        <begin position="12"/>
        <end position="34"/>
    </location>
</feature>
<dbReference type="InterPro" id="IPR003594">
    <property type="entry name" value="HATPase_dom"/>
</dbReference>
<dbReference type="Pfam" id="PF00672">
    <property type="entry name" value="HAMP"/>
    <property type="match status" value="1"/>
</dbReference>
<evidence type="ECO:0000313" key="16">
    <source>
        <dbReference type="Proteomes" id="UP000612456"/>
    </source>
</evidence>
<dbReference type="GO" id="GO:0005886">
    <property type="term" value="C:plasma membrane"/>
    <property type="evidence" value="ECO:0007669"/>
    <property type="project" value="UniProtKB-SubCell"/>
</dbReference>
<evidence type="ECO:0000256" key="7">
    <source>
        <dbReference type="ARBA" id="ARBA00022741"/>
    </source>
</evidence>
<keyword evidence="12" id="KW-0812">Transmembrane</keyword>
<reference evidence="15" key="2">
    <citation type="submission" date="2020-09" db="EMBL/GenBank/DDBJ databases">
        <authorList>
            <person name="Sun Q."/>
            <person name="Zhou Y."/>
        </authorList>
    </citation>
    <scope>NUCLEOTIDE SEQUENCE</scope>
    <source>
        <strain evidence="15">CGMCC 1.15178</strain>
    </source>
</reference>
<dbReference type="GO" id="GO:0000155">
    <property type="term" value="F:phosphorelay sensor kinase activity"/>
    <property type="evidence" value="ECO:0007669"/>
    <property type="project" value="InterPro"/>
</dbReference>
<keyword evidence="9" id="KW-0067">ATP-binding</keyword>
<evidence type="ECO:0000256" key="11">
    <source>
        <dbReference type="ARBA" id="ARBA00023136"/>
    </source>
</evidence>
<dbReference type="Pfam" id="PF06580">
    <property type="entry name" value="His_kinase"/>
    <property type="match status" value="1"/>
</dbReference>
<dbReference type="PANTHER" id="PTHR34220">
    <property type="entry name" value="SENSOR HISTIDINE KINASE YPDA"/>
    <property type="match status" value="1"/>
</dbReference>
<evidence type="ECO:0000256" key="4">
    <source>
        <dbReference type="ARBA" id="ARBA00022475"/>
    </source>
</evidence>
<dbReference type="EC" id="2.7.13.3" evidence="3"/>
<reference evidence="15" key="1">
    <citation type="journal article" date="2014" name="Int. J. Syst. Evol. Microbiol.">
        <title>Complete genome sequence of Corynebacterium casei LMG S-19264T (=DSM 44701T), isolated from a smear-ripened cheese.</title>
        <authorList>
            <consortium name="US DOE Joint Genome Institute (JGI-PGF)"/>
            <person name="Walter F."/>
            <person name="Albersmeier A."/>
            <person name="Kalinowski J."/>
            <person name="Ruckert C."/>
        </authorList>
    </citation>
    <scope>NUCLEOTIDE SEQUENCE</scope>
    <source>
        <strain evidence="15">CGMCC 1.15178</strain>
    </source>
</reference>
<dbReference type="Pfam" id="PF02518">
    <property type="entry name" value="HATPase_c"/>
    <property type="match status" value="1"/>
</dbReference>
<evidence type="ECO:0000259" key="13">
    <source>
        <dbReference type="PROSITE" id="PS50109"/>
    </source>
</evidence>
<evidence type="ECO:0000256" key="5">
    <source>
        <dbReference type="ARBA" id="ARBA00022553"/>
    </source>
</evidence>
<keyword evidence="6" id="KW-0808">Transferase</keyword>
<keyword evidence="7" id="KW-0547">Nucleotide-binding</keyword>
<dbReference type="SUPFAM" id="SSF158472">
    <property type="entry name" value="HAMP domain-like"/>
    <property type="match status" value="1"/>
</dbReference>
<accession>A0A916ZGB4</accession>
<evidence type="ECO:0000313" key="15">
    <source>
        <dbReference type="EMBL" id="GGD95988.1"/>
    </source>
</evidence>
<dbReference type="CDD" id="cd12912">
    <property type="entry name" value="PDC2_MCP_like"/>
    <property type="match status" value="1"/>
</dbReference>
<dbReference type="AlphaFoldDB" id="A0A916ZGB4"/>
<feature type="transmembrane region" description="Helical" evidence="12">
    <location>
        <begin position="301"/>
        <end position="323"/>
    </location>
</feature>
<comment type="subcellular location">
    <subcellularLocation>
        <location evidence="2">Cell membrane</location>
        <topology evidence="2">Multi-pass membrane protein</topology>
    </subcellularLocation>
</comment>
<keyword evidence="11 12" id="KW-0472">Membrane</keyword>
<dbReference type="SUPFAM" id="SSF55874">
    <property type="entry name" value="ATPase domain of HSP90 chaperone/DNA topoisomerase II/histidine kinase"/>
    <property type="match status" value="1"/>
</dbReference>
<dbReference type="CDD" id="cd06225">
    <property type="entry name" value="HAMP"/>
    <property type="match status" value="1"/>
</dbReference>
<evidence type="ECO:0000256" key="9">
    <source>
        <dbReference type="ARBA" id="ARBA00022840"/>
    </source>
</evidence>
<dbReference type="PROSITE" id="PS50885">
    <property type="entry name" value="HAMP"/>
    <property type="match status" value="1"/>
</dbReference>
<protein>
    <recommendedName>
        <fullName evidence="3">histidine kinase</fullName>
        <ecNumber evidence="3">2.7.13.3</ecNumber>
    </recommendedName>
</protein>
<evidence type="ECO:0000256" key="8">
    <source>
        <dbReference type="ARBA" id="ARBA00022777"/>
    </source>
</evidence>
<dbReference type="Gene3D" id="3.30.450.20">
    <property type="entry name" value="PAS domain"/>
    <property type="match status" value="1"/>
</dbReference>
<sequence>MSKPIIPRAISIRMTIIVLFIAVIVVPFLFFSYYSYKKSVEGISTANTSFSIDALFQRTKALEDYLTGLNYRVNDVIAQTKMKKLLNQVPKNEQEAKTFAISMTTLLAEQERLLAVRKLRYYPIAIDENPEYQKVVEDGANISRQPWFISVKKTGQPIWQLFMPRDNYDMFSEPIIGRIKRLDNTLTNKPIGIFTFHVGVGDIKPFIEGTRGQKGQQTFLLDENGTVIYHARKELIGLRYDAPHLLDMIHKQNEGTETITIQDQEALISFVTMSQIPWTMVSSIPLDTLTTPIRKISELTYVFLLVYMFCGLSIIVYITFYFTNPIVRLVRSMRILETGDFQISLPSSNRGDEIGWLYRGFNRMVHKIQDLVEEVYKSEKTKKELEFQVLSHQINPHFLYNTLESIRWKAEQHKVTEISEMVESLGNLLRLSLNQGKELTTVRREIEQVKAYIRIEKARLGKPLNIKLMINESIMDLPILRLLLQPLIENAIHHGIRDNPDSGKIVLIGKREDDDLVLELSDNGVGIPDQLVQMLFYSPQAESTLNKGAKGVGLYNVNNRLELYFGEHYRLQISVTEGKGTRIIIRHPILPLDDDPMA</sequence>
<dbReference type="InterPro" id="IPR005467">
    <property type="entry name" value="His_kinase_dom"/>
</dbReference>
<dbReference type="PROSITE" id="PS50109">
    <property type="entry name" value="HIS_KIN"/>
    <property type="match status" value="1"/>
</dbReference>
<comment type="catalytic activity">
    <reaction evidence="1">
        <text>ATP + protein L-histidine = ADP + protein N-phospho-L-histidine.</text>
        <dbReference type="EC" id="2.7.13.3"/>
    </reaction>
</comment>
<dbReference type="EMBL" id="BMHP01000008">
    <property type="protein sequence ID" value="GGD95988.1"/>
    <property type="molecule type" value="Genomic_DNA"/>
</dbReference>
<organism evidence="15 16">
    <name type="scientific">Paenibacillus nasutitermitis</name>
    <dbReference type="NCBI Taxonomy" id="1652958"/>
    <lineage>
        <taxon>Bacteria</taxon>
        <taxon>Bacillati</taxon>
        <taxon>Bacillota</taxon>
        <taxon>Bacilli</taxon>
        <taxon>Bacillales</taxon>
        <taxon>Paenibacillaceae</taxon>
        <taxon>Paenibacillus</taxon>
    </lineage>
</organism>
<keyword evidence="12" id="KW-1133">Transmembrane helix</keyword>
<keyword evidence="8 15" id="KW-0418">Kinase</keyword>
<dbReference type="InterPro" id="IPR036890">
    <property type="entry name" value="HATPase_C_sf"/>
</dbReference>
<comment type="caution">
    <text evidence="15">The sequence shown here is derived from an EMBL/GenBank/DDBJ whole genome shotgun (WGS) entry which is preliminary data.</text>
</comment>
<dbReference type="GO" id="GO:0005524">
    <property type="term" value="F:ATP binding"/>
    <property type="evidence" value="ECO:0007669"/>
    <property type="project" value="UniProtKB-KW"/>
</dbReference>
<evidence type="ECO:0000256" key="1">
    <source>
        <dbReference type="ARBA" id="ARBA00000085"/>
    </source>
</evidence>
<name>A0A916ZGB4_9BACL</name>
<dbReference type="RefSeq" id="WP_188998782.1">
    <property type="nucleotide sequence ID" value="NZ_BMHP01000008.1"/>
</dbReference>
<dbReference type="PRINTS" id="PR00344">
    <property type="entry name" value="BCTRLSENSOR"/>
</dbReference>
<keyword evidence="16" id="KW-1185">Reference proteome</keyword>
<dbReference type="InterPro" id="IPR003660">
    <property type="entry name" value="HAMP_dom"/>
</dbReference>
<evidence type="ECO:0000256" key="10">
    <source>
        <dbReference type="ARBA" id="ARBA00023012"/>
    </source>
</evidence>
<keyword evidence="5" id="KW-0597">Phosphoprotein</keyword>
<dbReference type="InterPro" id="IPR010559">
    <property type="entry name" value="Sig_transdc_His_kin_internal"/>
</dbReference>
<dbReference type="InterPro" id="IPR050640">
    <property type="entry name" value="Bact_2-comp_sensor_kinase"/>
</dbReference>
<dbReference type="SMART" id="SM00387">
    <property type="entry name" value="HATPase_c"/>
    <property type="match status" value="1"/>
</dbReference>
<evidence type="ECO:0000256" key="12">
    <source>
        <dbReference type="SAM" id="Phobius"/>
    </source>
</evidence>
<dbReference type="InterPro" id="IPR004358">
    <property type="entry name" value="Sig_transdc_His_kin-like_C"/>
</dbReference>
<gene>
    <name evidence="15" type="ORF">GCM10010911_63300</name>
</gene>
<dbReference type="Gene3D" id="1.10.8.500">
    <property type="entry name" value="HAMP domain in histidine kinase"/>
    <property type="match status" value="1"/>
</dbReference>
<evidence type="ECO:0000256" key="3">
    <source>
        <dbReference type="ARBA" id="ARBA00012438"/>
    </source>
</evidence>
<evidence type="ECO:0000259" key="14">
    <source>
        <dbReference type="PROSITE" id="PS50885"/>
    </source>
</evidence>
<dbReference type="PANTHER" id="PTHR34220:SF7">
    <property type="entry name" value="SENSOR HISTIDINE KINASE YPDA"/>
    <property type="match status" value="1"/>
</dbReference>
<keyword evidence="4" id="KW-1003">Cell membrane</keyword>
<proteinExistence type="predicted"/>
<dbReference type="Gene3D" id="3.30.565.10">
    <property type="entry name" value="Histidine kinase-like ATPase, C-terminal domain"/>
    <property type="match status" value="1"/>
</dbReference>
<keyword evidence="10" id="KW-0902">Two-component regulatory system</keyword>
<dbReference type="SMART" id="SM00304">
    <property type="entry name" value="HAMP"/>
    <property type="match status" value="1"/>
</dbReference>
<dbReference type="Proteomes" id="UP000612456">
    <property type="component" value="Unassembled WGS sequence"/>
</dbReference>
<evidence type="ECO:0000256" key="6">
    <source>
        <dbReference type="ARBA" id="ARBA00022679"/>
    </source>
</evidence>
<feature type="domain" description="Histidine kinase" evidence="13">
    <location>
        <begin position="480"/>
        <end position="591"/>
    </location>
</feature>
<evidence type="ECO:0000256" key="2">
    <source>
        <dbReference type="ARBA" id="ARBA00004651"/>
    </source>
</evidence>
<feature type="domain" description="HAMP" evidence="14">
    <location>
        <begin position="320"/>
        <end position="373"/>
    </location>
</feature>